<feature type="signal peptide" evidence="1">
    <location>
        <begin position="1"/>
        <end position="22"/>
    </location>
</feature>
<accession>A0A8S1GRX3</accession>
<dbReference type="EMBL" id="CAJGYM010000004">
    <property type="protein sequence ID" value="CAD6186427.1"/>
    <property type="molecule type" value="Genomic_DNA"/>
</dbReference>
<proteinExistence type="predicted"/>
<sequence>MQASFLWIHLLSLAFLVAESISMPLFDALMYEPKIFGFDSVHHHKHHGHHKTKYLTKQDGGASHRAQIYKNLLKTKPIWPWP</sequence>
<gene>
    <name evidence="2" type="ORF">CAUJ_LOCUS2346</name>
</gene>
<evidence type="ECO:0000313" key="3">
    <source>
        <dbReference type="Proteomes" id="UP000835052"/>
    </source>
</evidence>
<organism evidence="2 3">
    <name type="scientific">Caenorhabditis auriculariae</name>
    <dbReference type="NCBI Taxonomy" id="2777116"/>
    <lineage>
        <taxon>Eukaryota</taxon>
        <taxon>Metazoa</taxon>
        <taxon>Ecdysozoa</taxon>
        <taxon>Nematoda</taxon>
        <taxon>Chromadorea</taxon>
        <taxon>Rhabditida</taxon>
        <taxon>Rhabditina</taxon>
        <taxon>Rhabditomorpha</taxon>
        <taxon>Rhabditoidea</taxon>
        <taxon>Rhabditidae</taxon>
        <taxon>Peloderinae</taxon>
        <taxon>Caenorhabditis</taxon>
    </lineage>
</organism>
<evidence type="ECO:0000313" key="2">
    <source>
        <dbReference type="EMBL" id="CAD6186427.1"/>
    </source>
</evidence>
<evidence type="ECO:0000256" key="1">
    <source>
        <dbReference type="SAM" id="SignalP"/>
    </source>
</evidence>
<feature type="chain" id="PRO_5035856923" evidence="1">
    <location>
        <begin position="23"/>
        <end position="82"/>
    </location>
</feature>
<keyword evidence="3" id="KW-1185">Reference proteome</keyword>
<reference evidence="2" key="1">
    <citation type="submission" date="2020-10" db="EMBL/GenBank/DDBJ databases">
        <authorList>
            <person name="Kikuchi T."/>
        </authorList>
    </citation>
    <scope>NUCLEOTIDE SEQUENCE</scope>
    <source>
        <strain evidence="2">NKZ352</strain>
    </source>
</reference>
<keyword evidence="1" id="KW-0732">Signal</keyword>
<comment type="caution">
    <text evidence="2">The sequence shown here is derived from an EMBL/GenBank/DDBJ whole genome shotgun (WGS) entry which is preliminary data.</text>
</comment>
<protein>
    <submittedName>
        <fullName evidence="2">Uncharacterized protein</fullName>
    </submittedName>
</protein>
<dbReference type="AlphaFoldDB" id="A0A8S1GRX3"/>
<dbReference type="Proteomes" id="UP000835052">
    <property type="component" value="Unassembled WGS sequence"/>
</dbReference>
<name>A0A8S1GRX3_9PELO</name>